<proteinExistence type="predicted"/>
<dbReference type="KEGG" id="csur:N24_0465"/>
<sequence>MGLGDSHEMANWKKSVAHLDGDQCEIRWGWMTVLEEQRFLELEEADEDAFIEFSVLIESACLGILNPDQTRINFPLNKNYSRKWSFDEVPWIGEWKVDSFKRRGGCYRIYFTDVLDGHDGVFFPMIGLLFREYPQKNLKFEAQSADIDRAITLAMKHQREHHCVLRTMWLR</sequence>
<dbReference type="AlphaFoldDB" id="A0A160PLT8"/>
<name>A0A160PLT8_9CORY</name>
<dbReference type="EMBL" id="AP017369">
    <property type="protein sequence ID" value="BAU94727.1"/>
    <property type="molecule type" value="Genomic_DNA"/>
</dbReference>
<organism evidence="1 2">
    <name type="scientific">Corynebacterium suranareeae</name>
    <dbReference type="NCBI Taxonomy" id="2506452"/>
    <lineage>
        <taxon>Bacteria</taxon>
        <taxon>Bacillati</taxon>
        <taxon>Actinomycetota</taxon>
        <taxon>Actinomycetes</taxon>
        <taxon>Mycobacteriales</taxon>
        <taxon>Corynebacteriaceae</taxon>
        <taxon>Corynebacterium</taxon>
    </lineage>
</organism>
<gene>
    <name evidence="1" type="ORF">N24_0465</name>
</gene>
<evidence type="ECO:0000313" key="1">
    <source>
        <dbReference type="EMBL" id="BAU94727.1"/>
    </source>
</evidence>
<accession>A0A160PLT8</accession>
<reference evidence="1 2" key="1">
    <citation type="submission" date="2016-02" db="EMBL/GenBank/DDBJ databases">
        <title>Corynebacterium glutamicum N24 whole genome sequencing project.</title>
        <authorList>
            <person name="Matsutani M."/>
            <person name="Nangtapong N."/>
            <person name="Yakushi T."/>
            <person name="Matsushita K."/>
        </authorList>
    </citation>
    <scope>NUCLEOTIDE SEQUENCE [LARGE SCALE GENOMIC DNA]</scope>
    <source>
        <strain evidence="1 2">N24</strain>
    </source>
</reference>
<keyword evidence="2" id="KW-1185">Reference proteome</keyword>
<protein>
    <submittedName>
        <fullName evidence="1">Uncharacterized protein</fullName>
    </submittedName>
</protein>
<evidence type="ECO:0000313" key="2">
    <source>
        <dbReference type="Proteomes" id="UP000218244"/>
    </source>
</evidence>
<dbReference type="Proteomes" id="UP000218244">
    <property type="component" value="Chromosome"/>
</dbReference>